<evidence type="ECO:0000313" key="2">
    <source>
        <dbReference type="EMBL" id="CAK9053143.1"/>
    </source>
</evidence>
<evidence type="ECO:0000313" key="3">
    <source>
        <dbReference type="Proteomes" id="UP001642464"/>
    </source>
</evidence>
<protein>
    <submittedName>
        <fullName evidence="2">Uncharacterized protein</fullName>
    </submittedName>
</protein>
<evidence type="ECO:0000256" key="1">
    <source>
        <dbReference type="SAM" id="MobiDB-lite"/>
    </source>
</evidence>
<comment type="caution">
    <text evidence="2">The sequence shown here is derived from an EMBL/GenBank/DDBJ whole genome shotgun (WGS) entry which is preliminary data.</text>
</comment>
<dbReference type="EMBL" id="CAXAMM010023147">
    <property type="protein sequence ID" value="CAK9053143.1"/>
    <property type="molecule type" value="Genomic_DNA"/>
</dbReference>
<dbReference type="Proteomes" id="UP001642464">
    <property type="component" value="Unassembled WGS sequence"/>
</dbReference>
<feature type="non-terminal residue" evidence="2">
    <location>
        <position position="101"/>
    </location>
</feature>
<feature type="non-terminal residue" evidence="2">
    <location>
        <position position="1"/>
    </location>
</feature>
<gene>
    <name evidence="2" type="ORF">SCF082_LOCUS28997</name>
</gene>
<accession>A0ABP0MNS3</accession>
<keyword evidence="3" id="KW-1185">Reference proteome</keyword>
<reference evidence="2 3" key="1">
    <citation type="submission" date="2024-02" db="EMBL/GenBank/DDBJ databases">
        <authorList>
            <person name="Chen Y."/>
            <person name="Shah S."/>
            <person name="Dougan E. K."/>
            <person name="Thang M."/>
            <person name="Chan C."/>
        </authorList>
    </citation>
    <scope>NUCLEOTIDE SEQUENCE [LARGE SCALE GENOMIC DNA]</scope>
</reference>
<feature type="region of interest" description="Disordered" evidence="1">
    <location>
        <begin position="42"/>
        <end position="67"/>
    </location>
</feature>
<proteinExistence type="predicted"/>
<feature type="compositionally biased region" description="Low complexity" evidence="1">
    <location>
        <begin position="48"/>
        <end position="67"/>
    </location>
</feature>
<sequence>EIYDTVVNNPGLSANETATAVAKIIANPAKLTGRDARIAKKVNKQSLAEATPPAVENPPAENPQAATDEQNLEIDQLAKVVQSAPPATGQMQALSALKALK</sequence>
<name>A0ABP0MNS3_9DINO</name>
<organism evidence="2 3">
    <name type="scientific">Durusdinium trenchii</name>
    <dbReference type="NCBI Taxonomy" id="1381693"/>
    <lineage>
        <taxon>Eukaryota</taxon>
        <taxon>Sar</taxon>
        <taxon>Alveolata</taxon>
        <taxon>Dinophyceae</taxon>
        <taxon>Suessiales</taxon>
        <taxon>Symbiodiniaceae</taxon>
        <taxon>Durusdinium</taxon>
    </lineage>
</organism>